<feature type="region of interest" description="Disordered" evidence="1">
    <location>
        <begin position="1"/>
        <end position="23"/>
    </location>
</feature>
<name>A0A6G1LLN8_9PEZI</name>
<feature type="region of interest" description="Disordered" evidence="1">
    <location>
        <begin position="147"/>
        <end position="167"/>
    </location>
</feature>
<proteinExistence type="predicted"/>
<evidence type="ECO:0000313" key="2">
    <source>
        <dbReference type="EMBL" id="KAF2773489.1"/>
    </source>
</evidence>
<dbReference type="EMBL" id="ML995810">
    <property type="protein sequence ID" value="KAF2773489.1"/>
    <property type="molecule type" value="Genomic_DNA"/>
</dbReference>
<feature type="region of interest" description="Disordered" evidence="1">
    <location>
        <begin position="87"/>
        <end position="134"/>
    </location>
</feature>
<keyword evidence="3" id="KW-1185">Reference proteome</keyword>
<dbReference type="Proteomes" id="UP000799436">
    <property type="component" value="Unassembled WGS sequence"/>
</dbReference>
<protein>
    <recommendedName>
        <fullName evidence="4">Myb-like domain-containing protein</fullName>
    </recommendedName>
</protein>
<sequence length="167" mass="18004">MTASRNPGGFMSATAGPQKAREQKIKWTAENDRALLLWAHGRVVGGKDFEIIAKSFTEKPSTKSVQVRMAKMKHEQMALLERSGILGGLHEEGGEEERESAATSAAHDKRAAGTSLLTPASKRRKTSAVGPSDSRFAAIMKALEGMGVPADVLREANEEASLERTED</sequence>
<dbReference type="OrthoDB" id="3889136at2759"/>
<gene>
    <name evidence="2" type="ORF">EJ03DRAFT_370919</name>
</gene>
<dbReference type="AlphaFoldDB" id="A0A6G1LLN8"/>
<evidence type="ECO:0008006" key="4">
    <source>
        <dbReference type="Google" id="ProtNLM"/>
    </source>
</evidence>
<feature type="compositionally biased region" description="Basic and acidic residues" evidence="1">
    <location>
        <begin position="152"/>
        <end position="167"/>
    </location>
</feature>
<organism evidence="2 3">
    <name type="scientific">Teratosphaeria nubilosa</name>
    <dbReference type="NCBI Taxonomy" id="161662"/>
    <lineage>
        <taxon>Eukaryota</taxon>
        <taxon>Fungi</taxon>
        <taxon>Dikarya</taxon>
        <taxon>Ascomycota</taxon>
        <taxon>Pezizomycotina</taxon>
        <taxon>Dothideomycetes</taxon>
        <taxon>Dothideomycetidae</taxon>
        <taxon>Mycosphaerellales</taxon>
        <taxon>Teratosphaeriaceae</taxon>
        <taxon>Teratosphaeria</taxon>
    </lineage>
</organism>
<evidence type="ECO:0000313" key="3">
    <source>
        <dbReference type="Proteomes" id="UP000799436"/>
    </source>
</evidence>
<evidence type="ECO:0000256" key="1">
    <source>
        <dbReference type="SAM" id="MobiDB-lite"/>
    </source>
</evidence>
<reference evidence="2" key="1">
    <citation type="journal article" date="2020" name="Stud. Mycol.">
        <title>101 Dothideomycetes genomes: a test case for predicting lifestyles and emergence of pathogens.</title>
        <authorList>
            <person name="Haridas S."/>
            <person name="Albert R."/>
            <person name="Binder M."/>
            <person name="Bloem J."/>
            <person name="Labutti K."/>
            <person name="Salamov A."/>
            <person name="Andreopoulos B."/>
            <person name="Baker S."/>
            <person name="Barry K."/>
            <person name="Bills G."/>
            <person name="Bluhm B."/>
            <person name="Cannon C."/>
            <person name="Castanera R."/>
            <person name="Culley D."/>
            <person name="Daum C."/>
            <person name="Ezra D."/>
            <person name="Gonzalez J."/>
            <person name="Henrissat B."/>
            <person name="Kuo A."/>
            <person name="Liang C."/>
            <person name="Lipzen A."/>
            <person name="Lutzoni F."/>
            <person name="Magnuson J."/>
            <person name="Mondo S."/>
            <person name="Nolan M."/>
            <person name="Ohm R."/>
            <person name="Pangilinan J."/>
            <person name="Park H.-J."/>
            <person name="Ramirez L."/>
            <person name="Alfaro M."/>
            <person name="Sun H."/>
            <person name="Tritt A."/>
            <person name="Yoshinaga Y."/>
            <person name="Zwiers L.-H."/>
            <person name="Turgeon B."/>
            <person name="Goodwin S."/>
            <person name="Spatafora J."/>
            <person name="Crous P."/>
            <person name="Grigoriev I."/>
        </authorList>
    </citation>
    <scope>NUCLEOTIDE SEQUENCE</scope>
    <source>
        <strain evidence="2">CBS 116005</strain>
    </source>
</reference>
<accession>A0A6G1LLN8</accession>